<feature type="compositionally biased region" description="Polar residues" evidence="1">
    <location>
        <begin position="673"/>
        <end position="694"/>
    </location>
</feature>
<dbReference type="InterPro" id="IPR028949">
    <property type="entry name" value="Ntox15"/>
</dbReference>
<protein>
    <submittedName>
        <fullName evidence="3">Polymorphic toxin type 15 domain-containing protein</fullName>
    </submittedName>
</protein>
<feature type="compositionally biased region" description="Low complexity" evidence="1">
    <location>
        <begin position="1331"/>
        <end position="1353"/>
    </location>
</feature>
<keyword evidence="4" id="KW-1185">Reference proteome</keyword>
<feature type="region of interest" description="Disordered" evidence="1">
    <location>
        <begin position="1326"/>
        <end position="1444"/>
    </location>
</feature>
<evidence type="ECO:0000259" key="2">
    <source>
        <dbReference type="Pfam" id="PF15604"/>
    </source>
</evidence>
<feature type="compositionally biased region" description="Low complexity" evidence="1">
    <location>
        <begin position="429"/>
        <end position="438"/>
    </location>
</feature>
<feature type="compositionally biased region" description="Polar residues" evidence="1">
    <location>
        <begin position="1112"/>
        <end position="1121"/>
    </location>
</feature>
<dbReference type="PANTHER" id="PTHR40380">
    <property type="entry name" value="FIBRONECTIN TYPE-III DOMAIN-CONTAINING PROTEIN-RELATED"/>
    <property type="match status" value="1"/>
</dbReference>
<dbReference type="Proteomes" id="UP000832097">
    <property type="component" value="Chromosome"/>
</dbReference>
<feature type="compositionally biased region" description="Polar residues" evidence="1">
    <location>
        <begin position="1383"/>
        <end position="1399"/>
    </location>
</feature>
<feature type="region of interest" description="Disordered" evidence="1">
    <location>
        <begin position="1112"/>
        <end position="1140"/>
    </location>
</feature>
<evidence type="ECO:0000313" key="4">
    <source>
        <dbReference type="Proteomes" id="UP000832097"/>
    </source>
</evidence>
<feature type="compositionally biased region" description="Polar residues" evidence="1">
    <location>
        <begin position="1130"/>
        <end position="1140"/>
    </location>
</feature>
<proteinExistence type="predicted"/>
<feature type="domain" description="Novel toxin 15" evidence="2">
    <location>
        <begin position="1237"/>
        <end position="1298"/>
    </location>
</feature>
<feature type="region of interest" description="Disordered" evidence="1">
    <location>
        <begin position="1076"/>
        <end position="1100"/>
    </location>
</feature>
<feature type="region of interest" description="Disordered" evidence="1">
    <location>
        <begin position="429"/>
        <end position="916"/>
    </location>
</feature>
<feature type="compositionally biased region" description="Acidic residues" evidence="1">
    <location>
        <begin position="777"/>
        <end position="788"/>
    </location>
</feature>
<evidence type="ECO:0000256" key="1">
    <source>
        <dbReference type="SAM" id="MobiDB-lite"/>
    </source>
</evidence>
<dbReference type="EMBL" id="CP094528">
    <property type="protein sequence ID" value="UOE42647.1"/>
    <property type="molecule type" value="Genomic_DNA"/>
</dbReference>
<evidence type="ECO:0000313" key="3">
    <source>
        <dbReference type="EMBL" id="UOE42647.1"/>
    </source>
</evidence>
<feature type="compositionally biased region" description="Low complexity" evidence="1">
    <location>
        <begin position="448"/>
        <end position="497"/>
    </location>
</feature>
<gene>
    <name evidence="3" type="ORF">MTO99_10615</name>
</gene>
<sequence>MAQVKLDPARLVQDGDHLYAIAQTVDSAISTLTSKLSGLGGMAGDDDSAEEFCEGSEGYDAIAGPTIDAVRSISNGLRLLDSALSNTARAYDAAQKPAAGLDPATASPAESTPYFDESTTRVPSALGPGWPGPLGEFQEFLEWGLHQLGVVIPTGDEDQLQKAADAWGAFGNSLQSAKTRVTGSMTNVSAAMLPQQKAMLSCRDGLAESITKLGESADAMQGWIADFRTQLRQTREELGWFLKQMAIELAADLAIGGLLSIVTVGIGALATAAKATATVLRWCQNIAQLIMKLKTFLQGLRGVAGVLVRGALHMAKEGIQAGLASAIATVAVNKMRQNDKDYTPQDVGVAFVSAFAGGAIAAPVSRVLSGGHGAGLGRQVFGESTGGAADGFMSALAESGMTGQEFNPISSMAFGALLGGGMTLAGHGVKSVLPKPGNGTSGPGTPGGTTTVDPSVEAPTPASTGAASSSQGGGNSSAAPDTSSIPSSVSSGGSSSAQGGGGVHVDIDSPTAGSGAGGASSSAAAASVDLSVSTPDAGSVSNGGTPDVSSNGSVPDVASNGSTPDVASNGSTPDVASNGSTPDVASNGSTPDVASNGSTPDVASNGSTPDVVSNGSTPDVASTGSTADVSSNGSTVDVSSNGSTPDVSSNGSIPDLSSIPDVSSHGPLADASSHGSIADVSSTGSATDVSSNASIPDLSSIPDVASHGPLDLSPSQGDVSVDGTSPADAGATATPATEGATAPAANEGSSLDHAADPTAADSTASDTSAEQAASEASDGDASDADPADVDLSPENVAAAGGGAAAAVAAGAGLIGGKPSFLPTHVGGGGSTPKAPTAPGSPNSSSPTAPTTPATPGSPVDGGTPADASGTGSPADASPTGPAEAGTPANGDGTPGDNADPKPPADAVPHATTDRSLPDMDAARSEINPNYDPSDPANGYATNCGNTTANYFDYLNGNPVSEAGTGTLTVAEMEARTGFPQTTATPAQIDATLRELGAGSHCVVGLDRSVMIDGELTPTDGHWMTAYFDGETVWAIDAQTDTRTPWPPHEPNASHWDASFHPQNVVNPDGSHVYDVPDATTPEAGDAGSTPDPAKTGADGADSTIDLAADRAANSTTWQSKATVAPDHASDGSQGAGTTFNGYQIPELTPEIRQELDALAAQDGSPIVRNEDGSYSLKESIDVDSFEMKNPKHDWVEFQRQVDLQQQGINQLTIAELRHNMDFFDQHGRVAKSEQAAANQALADSGTPMNGRAVLHGPDQVGGGRPDRFDGDGDLGINSSLGNQWRRRVADLGIMLDAAADAIDPKLRAHIKVNVDLSATNVRDGLTSAQPATSSHAVAATSAGTATSNTTPSAPGVRAGATTAGTVQQPGADVTPSPDVMSTPDPTATSGSDSDPTGQPATAGDPGEASGDSSGHAADAEQTGPATPGDSAGLDGTQTDPSDAFLESDLNRLPTAESMTHSVDSTNQEGYRTDPALYGNNCHRVVTALELRQRGWDAIAAPTVWGFDIDANGQQVPTPQGRWNESIARDWAQKDGTVRDFEVVQPTPGVPVAQALADLTSGWDIGARGFISGQWKSGGAHIFTVEKTAQGLRFVDAQPSVPKQPDFGHDVSQYLDELVYDYSDPARPLPQRGPAFGIHVLRVDDLVPRESVLESVMPGDGDKTAQMLEALEPADQLQRTADWQAQNARLIAEYDSVIHDPSASPTDVEAAKRSRHALMRQNASLMRGEKAIQQFLANPPAPTTPSNPPAQPGPSSSKRAMVAGAAIGAAAAGAGAVFAMEWLGGDDEDE</sequence>
<feature type="compositionally biased region" description="Polar residues" evidence="1">
    <location>
        <begin position="530"/>
        <end position="652"/>
    </location>
</feature>
<dbReference type="Pfam" id="PF15604">
    <property type="entry name" value="Ntox15"/>
    <property type="match status" value="1"/>
</dbReference>
<feature type="compositionally biased region" description="Low complexity" evidence="1">
    <location>
        <begin position="756"/>
        <end position="776"/>
    </location>
</feature>
<feature type="compositionally biased region" description="Pro residues" evidence="1">
    <location>
        <begin position="1738"/>
        <end position="1751"/>
    </location>
</feature>
<feature type="region of interest" description="Disordered" evidence="1">
    <location>
        <begin position="1736"/>
        <end position="1758"/>
    </location>
</feature>
<feature type="compositionally biased region" description="Low complexity" evidence="1">
    <location>
        <begin position="1406"/>
        <end position="1420"/>
    </location>
</feature>
<accession>A0ABY4BWT2</accession>
<feature type="compositionally biased region" description="Low complexity" evidence="1">
    <location>
        <begin position="834"/>
        <end position="858"/>
    </location>
</feature>
<organism evidence="3 4">
    <name type="scientific">Agromyces larvae</name>
    <dbReference type="NCBI Taxonomy" id="2929802"/>
    <lineage>
        <taxon>Bacteria</taxon>
        <taxon>Bacillati</taxon>
        <taxon>Actinomycetota</taxon>
        <taxon>Actinomycetes</taxon>
        <taxon>Micrococcales</taxon>
        <taxon>Microbacteriaceae</taxon>
        <taxon>Agromyces</taxon>
    </lineage>
</organism>
<feature type="compositionally biased region" description="Low complexity" evidence="1">
    <location>
        <begin position="723"/>
        <end position="745"/>
    </location>
</feature>
<name>A0ABY4BWT2_9MICO</name>
<reference evidence="3 4" key="1">
    <citation type="submission" date="2022-03" db="EMBL/GenBank/DDBJ databases">
        <title>Mucilaginibacter sp. isolated from the gut of Protaetia brevitarsis seulensis larvae.</title>
        <authorList>
            <person name="Won M."/>
            <person name="Kim S.-J."/>
            <person name="Kwon S.-W."/>
        </authorList>
    </citation>
    <scope>NUCLEOTIDE SEQUENCE [LARGE SCALE GENOMIC DNA]</scope>
    <source>
        <strain evidence="3 4">CFWR-12</strain>
    </source>
</reference>
<dbReference type="PANTHER" id="PTHR40380:SF1">
    <property type="match status" value="1"/>
</dbReference>
<feature type="region of interest" description="Disordered" evidence="1">
    <location>
        <begin position="97"/>
        <end position="126"/>
    </location>
</feature>